<dbReference type="CDD" id="cd00161">
    <property type="entry name" value="beta-trefoil_Ricin-like"/>
    <property type="match status" value="1"/>
</dbReference>
<dbReference type="AlphaFoldDB" id="A0A1X2LWB0"/>
<accession>A0A1X2LWB0</accession>
<dbReference type="SUPFAM" id="SSF50370">
    <property type="entry name" value="Ricin B-like lectins"/>
    <property type="match status" value="1"/>
</dbReference>
<keyword evidence="3" id="KW-1185">Reference proteome</keyword>
<dbReference type="EMBL" id="NCXP01000011">
    <property type="protein sequence ID" value="OSC40816.1"/>
    <property type="molecule type" value="Genomic_DNA"/>
</dbReference>
<dbReference type="PROSITE" id="PS50231">
    <property type="entry name" value="RICIN_B_LECTIN"/>
    <property type="match status" value="1"/>
</dbReference>
<evidence type="ECO:0000313" key="3">
    <source>
        <dbReference type="Proteomes" id="UP000193247"/>
    </source>
</evidence>
<comment type="caution">
    <text evidence="2">The sequence shown here is derived from an EMBL/GenBank/DDBJ whole genome shotgun (WGS) entry which is preliminary data.</text>
</comment>
<gene>
    <name evidence="2" type="ORF">B8W66_11610</name>
</gene>
<dbReference type="STRING" id="1430326.B8W66_11610"/>
<dbReference type="SMART" id="SM00458">
    <property type="entry name" value="RICIN"/>
    <property type="match status" value="1"/>
</dbReference>
<protein>
    <recommendedName>
        <fullName evidence="1">Ricin B lectin domain-containing protein</fullName>
    </recommendedName>
</protein>
<reference evidence="2 3" key="1">
    <citation type="submission" date="2017-04" db="EMBL/GenBank/DDBJ databases">
        <title>The new phylogeny of genus Mycobacterium.</title>
        <authorList>
            <person name="Tortoli E."/>
            <person name="Trovato A."/>
            <person name="Cirillo D.M."/>
        </authorList>
    </citation>
    <scope>NUCLEOTIDE SEQUENCE [LARGE SCALE GENOMIC DNA]</scope>
    <source>
        <strain evidence="2 3">TBL 1200985</strain>
    </source>
</reference>
<dbReference type="OrthoDB" id="4192775at2"/>
<dbReference type="RefSeq" id="WP_085325172.1">
    <property type="nucleotide sequence ID" value="NZ_NCXP01000011.1"/>
</dbReference>
<sequence>MHESRLMGGVHRAVVLAGPLLAIAVLCAGVASADGPVQLKSRLGNWCLDAPSGNFNTATVINPCNGSQSQLWNFDIPGRIQSVAFPGSCLTIGEVNEWLVTIVPCQMGGLQHWSMQPDGHITNGILQCIDVINGVANPGALVIGLNCAIGGPGAEWDSVP</sequence>
<dbReference type="InterPro" id="IPR000772">
    <property type="entry name" value="Ricin_B_lectin"/>
</dbReference>
<proteinExistence type="predicted"/>
<dbReference type="InterPro" id="IPR035992">
    <property type="entry name" value="Ricin_B-like_lectins"/>
</dbReference>
<evidence type="ECO:0000313" key="2">
    <source>
        <dbReference type="EMBL" id="OSC40816.1"/>
    </source>
</evidence>
<dbReference type="Gene3D" id="2.80.10.50">
    <property type="match status" value="1"/>
</dbReference>
<feature type="domain" description="Ricin B lectin" evidence="1">
    <location>
        <begin position="35"/>
        <end position="159"/>
    </location>
</feature>
<evidence type="ECO:0000259" key="1">
    <source>
        <dbReference type="SMART" id="SM00458"/>
    </source>
</evidence>
<organism evidence="2 3">
    <name type="scientific">Mycobacterium decipiens</name>
    <dbReference type="NCBI Taxonomy" id="1430326"/>
    <lineage>
        <taxon>Bacteria</taxon>
        <taxon>Bacillati</taxon>
        <taxon>Actinomycetota</taxon>
        <taxon>Actinomycetes</taxon>
        <taxon>Mycobacteriales</taxon>
        <taxon>Mycobacteriaceae</taxon>
        <taxon>Mycobacterium</taxon>
    </lineage>
</organism>
<dbReference type="Pfam" id="PF00652">
    <property type="entry name" value="Ricin_B_lectin"/>
    <property type="match status" value="1"/>
</dbReference>
<dbReference type="Proteomes" id="UP000193247">
    <property type="component" value="Unassembled WGS sequence"/>
</dbReference>
<name>A0A1X2LWB0_9MYCO</name>